<evidence type="ECO:0000313" key="3">
    <source>
        <dbReference type="Proteomes" id="UP000499080"/>
    </source>
</evidence>
<protein>
    <submittedName>
        <fullName evidence="2">Uncharacterized protein</fullName>
    </submittedName>
</protein>
<accession>A0A4Y2HKK1</accession>
<proteinExistence type="predicted"/>
<organism evidence="2 3">
    <name type="scientific">Araneus ventricosus</name>
    <name type="common">Orbweaver spider</name>
    <name type="synonym">Epeira ventricosa</name>
    <dbReference type="NCBI Taxonomy" id="182803"/>
    <lineage>
        <taxon>Eukaryota</taxon>
        <taxon>Metazoa</taxon>
        <taxon>Ecdysozoa</taxon>
        <taxon>Arthropoda</taxon>
        <taxon>Chelicerata</taxon>
        <taxon>Arachnida</taxon>
        <taxon>Araneae</taxon>
        <taxon>Araneomorphae</taxon>
        <taxon>Entelegynae</taxon>
        <taxon>Araneoidea</taxon>
        <taxon>Araneidae</taxon>
        <taxon>Araneus</taxon>
    </lineage>
</organism>
<feature type="compositionally biased region" description="Polar residues" evidence="1">
    <location>
        <begin position="82"/>
        <end position="93"/>
    </location>
</feature>
<keyword evidence="3" id="KW-1185">Reference proteome</keyword>
<dbReference type="Proteomes" id="UP000499080">
    <property type="component" value="Unassembled WGS sequence"/>
</dbReference>
<name>A0A4Y2HKK1_ARAVE</name>
<gene>
    <name evidence="2" type="ORF">AVEN_84647_1</name>
</gene>
<evidence type="ECO:0000256" key="1">
    <source>
        <dbReference type="SAM" id="MobiDB-lite"/>
    </source>
</evidence>
<evidence type="ECO:0000313" key="2">
    <source>
        <dbReference type="EMBL" id="GBM65739.1"/>
    </source>
</evidence>
<reference evidence="2 3" key="1">
    <citation type="journal article" date="2019" name="Sci. Rep.">
        <title>Orb-weaving spider Araneus ventricosus genome elucidates the spidroin gene catalogue.</title>
        <authorList>
            <person name="Kono N."/>
            <person name="Nakamura H."/>
            <person name="Ohtoshi R."/>
            <person name="Moran D.A.P."/>
            <person name="Shinohara A."/>
            <person name="Yoshida Y."/>
            <person name="Fujiwara M."/>
            <person name="Mori M."/>
            <person name="Tomita M."/>
            <person name="Arakawa K."/>
        </authorList>
    </citation>
    <scope>NUCLEOTIDE SEQUENCE [LARGE SCALE GENOMIC DNA]</scope>
</reference>
<comment type="caution">
    <text evidence="2">The sequence shown here is derived from an EMBL/GenBank/DDBJ whole genome shotgun (WGS) entry which is preliminary data.</text>
</comment>
<feature type="region of interest" description="Disordered" evidence="1">
    <location>
        <begin position="75"/>
        <end position="107"/>
    </location>
</feature>
<sequence length="107" mass="11786">MELEDEMFFSLLLRTKGTCLRLPACGAEFIFIPFPHAARYAYLITIKTSPGKAAGQSSAVLLRVVQALVLGMNNMTRRRGTPSRNAPLDTSSPDLLLHPRRQVASTL</sequence>
<dbReference type="AlphaFoldDB" id="A0A4Y2HKK1"/>
<dbReference type="EMBL" id="BGPR01001992">
    <property type="protein sequence ID" value="GBM65739.1"/>
    <property type="molecule type" value="Genomic_DNA"/>
</dbReference>